<evidence type="ECO:0000313" key="2">
    <source>
        <dbReference type="EMBL" id="KAH0599429.1"/>
    </source>
</evidence>
<comment type="caution">
    <text evidence="2">The sequence shown here is derived from an EMBL/GenBank/DDBJ whole genome shotgun (WGS) entry which is preliminary data.</text>
</comment>
<dbReference type="Gene3D" id="2.60.40.10">
    <property type="entry name" value="Immunoglobulins"/>
    <property type="match status" value="1"/>
</dbReference>
<dbReference type="EMBL" id="JACEFI010000003">
    <property type="protein sequence ID" value="KAH0599429.1"/>
    <property type="molecule type" value="Genomic_DNA"/>
</dbReference>
<sequence>MAGAPFSLQTAGVDRTDCCTSMALLLGAFNFLEVLSDAGFEKRRPKSEAMRWPCDRTHRGQYYKKRIIEPWMRPHGPRQPKRCCLTPYRSKTMSTGWEGYIVSNRRRVISRLCRRLAGSVDGVAPADRPYWLVTRRQGRFVVDNNWTINESYPHEADHEGNVNNFLTPDDLSNSESAQVPALAAAPFINTVTPESTTVAEMAKKNNNKKKAAAASKQPAAAAAAATAVAGAPASEPKPETNVAEATPVAAEATATPSDVPGGFPVTPSNEAADLEDKTVSINPLPATVPGTSNPIKLAPGEKIPEAIAAQNINEHVKLDKESYERSDALPGGPPFSSTELPPKSGTMIPESSLPMGDQADVTNATINSVGPGATTVALAGQVPLEPDATNATINSVGPGATTAALAGQVPLEPKVPEVVKESQEKAGVAPEASGVAEEVKEKAKVEEEIKKKVPEAPATSVGTSGIGTEKKENTGAILGAATATGGAAVAAAVAAVNKFSEDATPAVSDAKKATVDTINKNLPATVKDKLPESAQAALASDKKDSPLEKISPEVPKEVKESIAEAGKSPEAAASTSAVEEKKEVESELLKEVRKAPAVDEVKKAPALDDAVKPAETKAPETKPTVATPAAASTQAPTTVAAANGATGAETKASEPPAATPATPATNGNGTESKPAAEGGAAHDKKKSRLSVMFSKLKAKLK</sequence>
<accession>A0A9P8S999</accession>
<gene>
    <name evidence="2" type="ORF">MHUMG1_02216</name>
</gene>
<feature type="compositionally biased region" description="Basic and acidic residues" evidence="1">
    <location>
        <begin position="540"/>
        <end position="562"/>
    </location>
</feature>
<feature type="region of interest" description="Disordered" evidence="1">
    <location>
        <begin position="321"/>
        <end position="358"/>
    </location>
</feature>
<organism evidence="2 3">
    <name type="scientific">Metarhizium humberi</name>
    <dbReference type="NCBI Taxonomy" id="2596975"/>
    <lineage>
        <taxon>Eukaryota</taxon>
        <taxon>Fungi</taxon>
        <taxon>Dikarya</taxon>
        <taxon>Ascomycota</taxon>
        <taxon>Pezizomycotina</taxon>
        <taxon>Sordariomycetes</taxon>
        <taxon>Hypocreomycetidae</taxon>
        <taxon>Hypocreales</taxon>
        <taxon>Clavicipitaceae</taxon>
        <taxon>Metarhizium</taxon>
    </lineage>
</organism>
<evidence type="ECO:0000313" key="3">
    <source>
        <dbReference type="Proteomes" id="UP000764110"/>
    </source>
</evidence>
<proteinExistence type="predicted"/>
<keyword evidence="3" id="KW-1185">Reference proteome</keyword>
<evidence type="ECO:0000256" key="1">
    <source>
        <dbReference type="SAM" id="MobiDB-lite"/>
    </source>
</evidence>
<protein>
    <recommendedName>
        <fullName evidence="4">Carbohydrate-binding module family 48 protein</fullName>
    </recommendedName>
</protein>
<feature type="compositionally biased region" description="Basic and acidic residues" evidence="1">
    <location>
        <begin position="578"/>
        <end position="620"/>
    </location>
</feature>
<reference evidence="2 3" key="1">
    <citation type="submission" date="2020-07" db="EMBL/GenBank/DDBJ databases">
        <title>Metarhizium humberi genome.</title>
        <authorList>
            <person name="Lysoe E."/>
        </authorList>
    </citation>
    <scope>NUCLEOTIDE SEQUENCE [LARGE SCALE GENOMIC DNA]</scope>
    <source>
        <strain evidence="2 3">ESALQ1638</strain>
    </source>
</reference>
<evidence type="ECO:0008006" key="4">
    <source>
        <dbReference type="Google" id="ProtNLM"/>
    </source>
</evidence>
<feature type="region of interest" description="Disordered" evidence="1">
    <location>
        <begin position="523"/>
        <end position="701"/>
    </location>
</feature>
<dbReference type="InterPro" id="IPR013783">
    <property type="entry name" value="Ig-like_fold"/>
</dbReference>
<feature type="compositionally biased region" description="Low complexity" evidence="1">
    <location>
        <begin position="621"/>
        <end position="670"/>
    </location>
</feature>
<dbReference type="Proteomes" id="UP000764110">
    <property type="component" value="Unassembled WGS sequence"/>
</dbReference>
<name>A0A9P8S999_9HYPO</name>
<dbReference type="AlphaFoldDB" id="A0A9P8S999"/>
<dbReference type="CDD" id="cd02859">
    <property type="entry name" value="E_set_AMPKbeta_like_N"/>
    <property type="match status" value="1"/>
</dbReference>